<dbReference type="Gene3D" id="1.25.10.10">
    <property type="entry name" value="Leucine-rich Repeat Variant"/>
    <property type="match status" value="1"/>
</dbReference>
<dbReference type="InterPro" id="IPR051412">
    <property type="entry name" value="Formin_Homology_Diaphanous_sf"/>
</dbReference>
<evidence type="ECO:0000256" key="1">
    <source>
        <dbReference type="SAM" id="Coils"/>
    </source>
</evidence>
<dbReference type="SMART" id="SM01139">
    <property type="entry name" value="Drf_FH3"/>
    <property type="match status" value="1"/>
</dbReference>
<evidence type="ECO:0000313" key="6">
    <source>
        <dbReference type="Proteomes" id="UP001201812"/>
    </source>
</evidence>
<sequence>MFTKERKKEKDGDSLDNFMQPNKDANFFRNLTNRELDALFRKNLDDMNIKKEKADEMQKTFDRDKKIVLCKQQQTRGNTPKKESSPLHYCKEMKEVLNSKDDLPIELLLSLRICLGTITIKWIEEFQREDGFHLLANLMARMVESAEKTQLSDTEEDDLVNCLQEALKCIRSILNTSPGMGYLLQKNSMLCAKLIDALYVFNAIGSKKYEQSVAYILGLLAAICYIGRDRSDQFEIIGSALFLRHLSLVAEKRQVERFHCIVQCFRYDNPEIMYKTLQVINTLLSSIDDSEWQLRMIHRFEFLTTGMKHYLPMIEEVATKNETVRKVYAAFKKEQTEDYEDFASRYDKLKGDFEDPSDCCHMLIEICKNTDCEDFLLAIFHKLMLITDRKYKRSTYFSMINKCLIEVAFGDMGAGPDITNKQIIFTTPLDETLQQIESDTAPIMKRLNIATASKQEAIVMQNKYYQKMLELQTESTKLRKHISNKAEPLPEPTPFDLPVPVPCLLEIPGGASPAPPTLLTKLGGCPPPPPGPPPPLGVPPSPLLIKSKLKGGPPPPPLPPGGLFVAPLDEIPEHLKKKRKVKLADVPMKKLPWNSYIIKPINVNKYSLWAGIDETEIGSDDVLDLLKSKFSSTSRNTVATPTNSAKNQAKVKKPMVIDDPKMIQSLQILQGSCKMTFKEWHKAIMQLDETMLNVNLVGQVRAILPSADILRQLKERASKEYNNMVEGEQFVATLATINSLPIRLEAIQLKLCWNDTVSELKSTISAIAESCDEIRQSKGLTHFVSFVLLAGNYLSARKTSEHAFAFELSALCKLIETKDSENSETLLHSLIMLLDNKLNGRYTNFAIADFHHITKASRSDLGETQKTKDSLKNTLKKVADYVYKYVKQSEADKFADKMGPFIGQAQKEIGVIEGMWENMQVKWSSIQRYLCFDPKKYPMERLFEDLKQFKTHYEAALKEINKTKEKQIACRKREPLKSIQIMNFPKKVSDQKMEQGRYGVIDKIEQMLEQGNYRPNGERSPRESKIRLSSKFSGLNL</sequence>
<dbReference type="InterPro" id="IPR016024">
    <property type="entry name" value="ARM-type_fold"/>
</dbReference>
<feature type="compositionally biased region" description="Basic and acidic residues" evidence="2">
    <location>
        <begin position="1016"/>
        <end position="1026"/>
    </location>
</feature>
<proteinExistence type="predicted"/>
<name>A0AAD4NFZ8_9BILA</name>
<feature type="domain" description="FH2" evidence="4">
    <location>
        <begin position="578"/>
        <end position="979"/>
    </location>
</feature>
<dbReference type="GO" id="GO:0003779">
    <property type="term" value="F:actin binding"/>
    <property type="evidence" value="ECO:0007669"/>
    <property type="project" value="InterPro"/>
</dbReference>
<accession>A0AAD4NFZ8</accession>
<dbReference type="Proteomes" id="UP001201812">
    <property type="component" value="Unassembled WGS sequence"/>
</dbReference>
<dbReference type="Gene3D" id="1.10.238.150">
    <property type="entry name" value="Formin, FH3 diaphanous domain"/>
    <property type="match status" value="1"/>
</dbReference>
<dbReference type="PANTHER" id="PTHR45691:SF6">
    <property type="entry name" value="PROTEIN DIAPHANOUS"/>
    <property type="match status" value="1"/>
</dbReference>
<dbReference type="GO" id="GO:0030041">
    <property type="term" value="P:actin filament polymerization"/>
    <property type="evidence" value="ECO:0007669"/>
    <property type="project" value="TreeGrafter"/>
</dbReference>
<dbReference type="Gene3D" id="6.10.30.30">
    <property type="match status" value="1"/>
</dbReference>
<dbReference type="PANTHER" id="PTHR45691">
    <property type="entry name" value="PROTEIN DIAPHANOUS"/>
    <property type="match status" value="1"/>
</dbReference>
<gene>
    <name evidence="5" type="ORF">DdX_03812</name>
</gene>
<feature type="region of interest" description="Disordered" evidence="2">
    <location>
        <begin position="1010"/>
        <end position="1037"/>
    </location>
</feature>
<dbReference type="InterPro" id="IPR042201">
    <property type="entry name" value="FH2_Formin_sf"/>
</dbReference>
<dbReference type="InterPro" id="IPR011989">
    <property type="entry name" value="ARM-like"/>
</dbReference>
<dbReference type="Gene3D" id="1.20.58.2220">
    <property type="entry name" value="Formin, FH2 domain"/>
    <property type="match status" value="1"/>
</dbReference>
<dbReference type="GO" id="GO:0005884">
    <property type="term" value="C:actin filament"/>
    <property type="evidence" value="ECO:0007669"/>
    <property type="project" value="TreeGrafter"/>
</dbReference>
<dbReference type="EMBL" id="JAKKPZ010000003">
    <property type="protein sequence ID" value="KAI1723643.1"/>
    <property type="molecule type" value="Genomic_DNA"/>
</dbReference>
<dbReference type="Pfam" id="PF02181">
    <property type="entry name" value="FH2"/>
    <property type="match status" value="1"/>
</dbReference>
<dbReference type="SMART" id="SM01140">
    <property type="entry name" value="Drf_GBD"/>
    <property type="match status" value="1"/>
</dbReference>
<feature type="region of interest" description="Disordered" evidence="2">
    <location>
        <begin position="515"/>
        <end position="560"/>
    </location>
</feature>
<dbReference type="SUPFAM" id="SSF101447">
    <property type="entry name" value="Formin homology 2 domain (FH2 domain)"/>
    <property type="match status" value="1"/>
</dbReference>
<dbReference type="InterPro" id="IPR014768">
    <property type="entry name" value="GBD/FH3_dom"/>
</dbReference>
<evidence type="ECO:0000256" key="2">
    <source>
        <dbReference type="SAM" id="MobiDB-lite"/>
    </source>
</evidence>
<evidence type="ECO:0000259" key="4">
    <source>
        <dbReference type="PROSITE" id="PS51444"/>
    </source>
</evidence>
<keyword evidence="1" id="KW-0175">Coiled coil</keyword>
<dbReference type="PROSITE" id="PS51232">
    <property type="entry name" value="GBD_FH3"/>
    <property type="match status" value="1"/>
</dbReference>
<feature type="compositionally biased region" description="Pro residues" evidence="2">
    <location>
        <begin position="525"/>
        <end position="542"/>
    </location>
</feature>
<dbReference type="SUPFAM" id="SSF48371">
    <property type="entry name" value="ARM repeat"/>
    <property type="match status" value="1"/>
</dbReference>
<keyword evidence="6" id="KW-1185">Reference proteome</keyword>
<dbReference type="AlphaFoldDB" id="A0AAD4NFZ8"/>
<reference evidence="5" key="1">
    <citation type="submission" date="2022-01" db="EMBL/GenBank/DDBJ databases">
        <title>Genome Sequence Resource for Two Populations of Ditylenchus destructor, the Migratory Endoparasitic Phytonematode.</title>
        <authorList>
            <person name="Zhang H."/>
            <person name="Lin R."/>
            <person name="Xie B."/>
        </authorList>
    </citation>
    <scope>NUCLEOTIDE SEQUENCE</scope>
    <source>
        <strain evidence="5">BazhouSP</strain>
    </source>
</reference>
<dbReference type="SMART" id="SM00498">
    <property type="entry name" value="FH2"/>
    <property type="match status" value="1"/>
</dbReference>
<feature type="coiled-coil region" evidence="1">
    <location>
        <begin position="939"/>
        <end position="966"/>
    </location>
</feature>
<protein>
    <submittedName>
        <fullName evidence="5">Formin homology 2 domain-containing protein</fullName>
    </submittedName>
</protein>
<dbReference type="Pfam" id="PF06367">
    <property type="entry name" value="Drf_FH3"/>
    <property type="match status" value="1"/>
</dbReference>
<evidence type="ECO:0000313" key="5">
    <source>
        <dbReference type="EMBL" id="KAI1723643.1"/>
    </source>
</evidence>
<dbReference type="Pfam" id="PF06371">
    <property type="entry name" value="Drf_GBD"/>
    <property type="match status" value="1"/>
</dbReference>
<dbReference type="InterPro" id="IPR010473">
    <property type="entry name" value="GTPase-bd"/>
</dbReference>
<dbReference type="GO" id="GO:0031267">
    <property type="term" value="F:small GTPase binding"/>
    <property type="evidence" value="ECO:0007669"/>
    <property type="project" value="InterPro"/>
</dbReference>
<feature type="domain" description="GBD/FH3" evidence="3">
    <location>
        <begin position="28"/>
        <end position="415"/>
    </location>
</feature>
<organism evidence="5 6">
    <name type="scientific">Ditylenchus destructor</name>
    <dbReference type="NCBI Taxonomy" id="166010"/>
    <lineage>
        <taxon>Eukaryota</taxon>
        <taxon>Metazoa</taxon>
        <taxon>Ecdysozoa</taxon>
        <taxon>Nematoda</taxon>
        <taxon>Chromadorea</taxon>
        <taxon>Rhabditida</taxon>
        <taxon>Tylenchina</taxon>
        <taxon>Tylenchomorpha</taxon>
        <taxon>Sphaerularioidea</taxon>
        <taxon>Anguinidae</taxon>
        <taxon>Anguininae</taxon>
        <taxon>Ditylenchus</taxon>
    </lineage>
</organism>
<comment type="caution">
    <text evidence="5">The sequence shown here is derived from an EMBL/GenBank/DDBJ whole genome shotgun (WGS) entry which is preliminary data.</text>
</comment>
<evidence type="ECO:0000259" key="3">
    <source>
        <dbReference type="PROSITE" id="PS51232"/>
    </source>
</evidence>
<dbReference type="Gene3D" id="1.20.58.630">
    <property type="match status" value="1"/>
</dbReference>
<dbReference type="InterPro" id="IPR010472">
    <property type="entry name" value="FH3_dom"/>
</dbReference>
<dbReference type="InterPro" id="IPR015425">
    <property type="entry name" value="FH2_Formin"/>
</dbReference>
<dbReference type="PROSITE" id="PS51444">
    <property type="entry name" value="FH2"/>
    <property type="match status" value="1"/>
</dbReference>